<dbReference type="PRINTS" id="PR00339">
    <property type="entry name" value="PCNACYCLIN"/>
</dbReference>
<dbReference type="GO" id="GO:0006275">
    <property type="term" value="P:regulation of DNA replication"/>
    <property type="evidence" value="ECO:0007669"/>
    <property type="project" value="InterPro"/>
</dbReference>
<dbReference type="EMBL" id="BEYU01000206">
    <property type="protein sequence ID" value="GBG34644.1"/>
    <property type="molecule type" value="Genomic_DNA"/>
</dbReference>
<evidence type="ECO:0000313" key="11">
    <source>
        <dbReference type="Proteomes" id="UP000241890"/>
    </source>
</evidence>
<dbReference type="Pfam" id="PF00705">
    <property type="entry name" value="PCNA_N"/>
    <property type="match status" value="1"/>
</dbReference>
<accession>A0A2R5H2M1</accession>
<comment type="function">
    <text evidence="6">This protein is an auxiliary protein of DNA polymerase delta and is involved in the control of eukaryotic DNA replication by increasing the polymerase's processivity during elongation of the leading strand.</text>
</comment>
<feature type="domain" description="Proliferating cell nuclear antigen PCNA C-terminal" evidence="9">
    <location>
        <begin position="128"/>
        <end position="255"/>
    </location>
</feature>
<comment type="similarity">
    <text evidence="2 7">Belongs to the PCNA family.</text>
</comment>
<dbReference type="FunFam" id="3.10.150.10:FF:000008">
    <property type="entry name" value="Proliferating cell nuclear antigen"/>
    <property type="match status" value="1"/>
</dbReference>
<dbReference type="Gene3D" id="3.10.150.10">
    <property type="entry name" value="DNA Polymerase III, subunit A, domain 2"/>
    <property type="match status" value="2"/>
</dbReference>
<dbReference type="InterPro" id="IPR000730">
    <property type="entry name" value="Pr_cel_nuc_antig"/>
</dbReference>
<comment type="subcellular location">
    <subcellularLocation>
        <location evidence="1 6">Nucleus</location>
    </subcellularLocation>
</comment>
<dbReference type="InterPro" id="IPR046938">
    <property type="entry name" value="DNA_clamp_sf"/>
</dbReference>
<sequence length="262" mass="29072">MIECRLAEASVLKKIVEALKDLVTDAAFEFSENGLQLQAMDSSHVSLCYLQLLSTGFEHFRCDKESSLGVSLPNLAKVLKCANNDDTLTLKAKDEPDVISLVFESKKQDCIKDFDMKLMDLEQEQLAIPDTEYKSKVTIPADEFRRIIADLQVLGDTCKITAEKAGVRFAVEGDVGKANITLKPGEAADEEGGKSVNIDVEEAVELRFALRYLNYFAKATPLAESVELSMSKDVPLLVEYKMGEIGAIQYYLAPKIDEEDEE</sequence>
<dbReference type="FunFam" id="3.10.150.10:FF:000006">
    <property type="entry name" value="Proliferating cell nuclear antigen"/>
    <property type="match status" value="1"/>
</dbReference>
<evidence type="ECO:0000256" key="7">
    <source>
        <dbReference type="RuleBase" id="RU003671"/>
    </source>
</evidence>
<dbReference type="PANTHER" id="PTHR11352">
    <property type="entry name" value="PROLIFERATING CELL NUCLEAR ANTIGEN"/>
    <property type="match status" value="1"/>
</dbReference>
<dbReference type="OrthoDB" id="534348at2759"/>
<evidence type="ECO:0000256" key="3">
    <source>
        <dbReference type="ARBA" id="ARBA00022705"/>
    </source>
</evidence>
<dbReference type="FunFam" id="3.70.10.10:FF:000001">
    <property type="entry name" value="Proliferating cell nuclear antigen"/>
    <property type="match status" value="1"/>
</dbReference>
<evidence type="ECO:0000256" key="5">
    <source>
        <dbReference type="ARBA" id="ARBA00023242"/>
    </source>
</evidence>
<organism evidence="10 11">
    <name type="scientific">Hondaea fermentalgiana</name>
    <dbReference type="NCBI Taxonomy" id="2315210"/>
    <lineage>
        <taxon>Eukaryota</taxon>
        <taxon>Sar</taxon>
        <taxon>Stramenopiles</taxon>
        <taxon>Bigyra</taxon>
        <taxon>Labyrinthulomycetes</taxon>
        <taxon>Thraustochytrida</taxon>
        <taxon>Thraustochytriidae</taxon>
        <taxon>Hondaea</taxon>
    </lineage>
</organism>
<gene>
    <name evidence="10" type="ORF">FCC1311_108662</name>
</gene>
<dbReference type="GO" id="GO:0006272">
    <property type="term" value="P:leading strand elongation"/>
    <property type="evidence" value="ECO:0007669"/>
    <property type="project" value="TreeGrafter"/>
</dbReference>
<evidence type="ECO:0000313" key="10">
    <source>
        <dbReference type="EMBL" id="GBG34644.1"/>
    </source>
</evidence>
<dbReference type="FunCoup" id="A0A2R5H2M1">
    <property type="interactions" value="479"/>
</dbReference>
<name>A0A2R5H2M1_9STRA</name>
<dbReference type="PANTHER" id="PTHR11352:SF0">
    <property type="entry name" value="PROLIFERATING CELL NUCLEAR ANTIGEN"/>
    <property type="match status" value="1"/>
</dbReference>
<dbReference type="InParanoid" id="A0A2R5H2M1"/>
<keyword evidence="5 6" id="KW-0539">Nucleus</keyword>
<dbReference type="HAMAP" id="MF_00317">
    <property type="entry name" value="DNApol_clamp_arch"/>
    <property type="match status" value="1"/>
</dbReference>
<keyword evidence="11" id="KW-1185">Reference proteome</keyword>
<evidence type="ECO:0000259" key="9">
    <source>
        <dbReference type="Pfam" id="PF02747"/>
    </source>
</evidence>
<dbReference type="GO" id="GO:0006298">
    <property type="term" value="P:mismatch repair"/>
    <property type="evidence" value="ECO:0007669"/>
    <property type="project" value="TreeGrafter"/>
</dbReference>
<dbReference type="CDD" id="cd00577">
    <property type="entry name" value="PCNA"/>
    <property type="match status" value="1"/>
</dbReference>
<evidence type="ECO:0000256" key="1">
    <source>
        <dbReference type="ARBA" id="ARBA00004123"/>
    </source>
</evidence>
<dbReference type="InterPro" id="IPR022649">
    <property type="entry name" value="Pr_cel_nuc_antig_C"/>
</dbReference>
<dbReference type="Proteomes" id="UP000241890">
    <property type="component" value="Unassembled WGS sequence"/>
</dbReference>
<dbReference type="GO" id="GO:0043626">
    <property type="term" value="C:PCNA complex"/>
    <property type="evidence" value="ECO:0007669"/>
    <property type="project" value="TreeGrafter"/>
</dbReference>
<evidence type="ECO:0000256" key="4">
    <source>
        <dbReference type="ARBA" id="ARBA00023125"/>
    </source>
</evidence>
<evidence type="ECO:0000259" key="8">
    <source>
        <dbReference type="Pfam" id="PF00705"/>
    </source>
</evidence>
<dbReference type="SUPFAM" id="SSF55979">
    <property type="entry name" value="DNA clamp"/>
    <property type="match status" value="2"/>
</dbReference>
<dbReference type="Pfam" id="PF02747">
    <property type="entry name" value="PCNA_C"/>
    <property type="match status" value="1"/>
</dbReference>
<keyword evidence="3 7" id="KW-0235">DNA replication</keyword>
<feature type="domain" description="Proliferating cell nuclear antigen PCNA N-terminal" evidence="8">
    <location>
        <begin position="1"/>
        <end position="124"/>
    </location>
</feature>
<dbReference type="NCBIfam" id="TIGR00590">
    <property type="entry name" value="pcna"/>
    <property type="match status" value="1"/>
</dbReference>
<dbReference type="InterPro" id="IPR022648">
    <property type="entry name" value="Pr_cel_nuc_antig_N"/>
</dbReference>
<dbReference type="GO" id="GO:0030337">
    <property type="term" value="F:DNA polymerase processivity factor activity"/>
    <property type="evidence" value="ECO:0007669"/>
    <property type="project" value="InterPro"/>
</dbReference>
<keyword evidence="4 7" id="KW-0238">DNA-binding</keyword>
<dbReference type="GO" id="GO:0019985">
    <property type="term" value="P:translesion synthesis"/>
    <property type="evidence" value="ECO:0007669"/>
    <property type="project" value="TreeGrafter"/>
</dbReference>
<reference evidence="10 11" key="1">
    <citation type="submission" date="2017-12" db="EMBL/GenBank/DDBJ databases">
        <title>Sequencing, de novo assembly and annotation of complete genome of a new Thraustochytrid species, strain FCC1311.</title>
        <authorList>
            <person name="Sedici K."/>
            <person name="Godart F."/>
            <person name="Aiese Cigliano R."/>
            <person name="Sanseverino W."/>
            <person name="Barakat M."/>
            <person name="Ortet P."/>
            <person name="Marechal E."/>
            <person name="Cagnac O."/>
            <person name="Amato A."/>
        </authorList>
    </citation>
    <scope>NUCLEOTIDE SEQUENCE [LARGE SCALE GENOMIC DNA]</scope>
</reference>
<evidence type="ECO:0000256" key="2">
    <source>
        <dbReference type="ARBA" id="ARBA00010462"/>
    </source>
</evidence>
<protein>
    <recommendedName>
        <fullName evidence="6">DNA sliding clamp PCNA</fullName>
    </recommendedName>
</protein>
<dbReference type="AlphaFoldDB" id="A0A2R5H2M1"/>
<proteinExistence type="inferred from homology"/>
<comment type="caution">
    <text evidence="10">The sequence shown here is derived from an EMBL/GenBank/DDBJ whole genome shotgun (WGS) entry which is preliminary data.</text>
</comment>
<dbReference type="GO" id="GO:0003677">
    <property type="term" value="F:DNA binding"/>
    <property type="evidence" value="ECO:0007669"/>
    <property type="project" value="UniProtKB-KW"/>
</dbReference>
<evidence type="ECO:0000256" key="6">
    <source>
        <dbReference type="RuleBase" id="RU000641"/>
    </source>
</evidence>